<evidence type="ECO:0000313" key="1">
    <source>
        <dbReference type="EMBL" id="MFC5849223.1"/>
    </source>
</evidence>
<dbReference type="Proteomes" id="UP001595979">
    <property type="component" value="Unassembled WGS sequence"/>
</dbReference>
<comment type="caution">
    <text evidence="1">The sequence shown here is derived from an EMBL/GenBank/DDBJ whole genome shotgun (WGS) entry which is preliminary data.</text>
</comment>
<dbReference type="RefSeq" id="WP_380050125.1">
    <property type="nucleotide sequence ID" value="NZ_JBHSOH010000015.1"/>
</dbReference>
<accession>A0ABW1DNV8</accession>
<sequence length="185" mass="20258">MPFIVVSATAPGTSQAWSNHLDYPEALARYREQERDLVASGFVLLADCPSYVHDVETYAQMLTPDHILVLRSAIGETYAQPYLRHVEIHGPINQAGFAQLNRQKYLLLALLNGKTLAPADLEALGGLVSLVETLQDRAHDEGVPQGIVWPNVPFGQAADEEGKLWAEQPDVARALVGQGYAEQLT</sequence>
<name>A0ABW1DNV8_9DEIO</name>
<evidence type="ECO:0000313" key="2">
    <source>
        <dbReference type="Proteomes" id="UP001595979"/>
    </source>
</evidence>
<dbReference type="EMBL" id="JBHSOH010000015">
    <property type="protein sequence ID" value="MFC5849223.1"/>
    <property type="molecule type" value="Genomic_DNA"/>
</dbReference>
<organism evidence="1 2">
    <name type="scientific">Deinococcus petrolearius</name>
    <dbReference type="NCBI Taxonomy" id="1751295"/>
    <lineage>
        <taxon>Bacteria</taxon>
        <taxon>Thermotogati</taxon>
        <taxon>Deinococcota</taxon>
        <taxon>Deinococci</taxon>
        <taxon>Deinococcales</taxon>
        <taxon>Deinococcaceae</taxon>
        <taxon>Deinococcus</taxon>
    </lineage>
</organism>
<protein>
    <submittedName>
        <fullName evidence="1">Uncharacterized protein</fullName>
    </submittedName>
</protein>
<reference evidence="2" key="1">
    <citation type="journal article" date="2019" name="Int. J. Syst. Evol. Microbiol.">
        <title>The Global Catalogue of Microorganisms (GCM) 10K type strain sequencing project: providing services to taxonomists for standard genome sequencing and annotation.</title>
        <authorList>
            <consortium name="The Broad Institute Genomics Platform"/>
            <consortium name="The Broad Institute Genome Sequencing Center for Infectious Disease"/>
            <person name="Wu L."/>
            <person name="Ma J."/>
        </authorList>
    </citation>
    <scope>NUCLEOTIDE SEQUENCE [LARGE SCALE GENOMIC DNA]</scope>
    <source>
        <strain evidence="2">CGMCC 1.15053</strain>
    </source>
</reference>
<gene>
    <name evidence="1" type="ORF">ACFPQ6_12975</name>
</gene>
<proteinExistence type="predicted"/>
<keyword evidence="2" id="KW-1185">Reference proteome</keyword>